<organism evidence="4 5">
    <name type="scientific">Pseudocercospora fijiensis (strain CIRAD86)</name>
    <name type="common">Black leaf streak disease fungus</name>
    <name type="synonym">Mycosphaerella fijiensis</name>
    <dbReference type="NCBI Taxonomy" id="383855"/>
    <lineage>
        <taxon>Eukaryota</taxon>
        <taxon>Fungi</taxon>
        <taxon>Dikarya</taxon>
        <taxon>Ascomycota</taxon>
        <taxon>Pezizomycotina</taxon>
        <taxon>Dothideomycetes</taxon>
        <taxon>Dothideomycetidae</taxon>
        <taxon>Mycosphaerellales</taxon>
        <taxon>Mycosphaerellaceae</taxon>
        <taxon>Pseudocercospora</taxon>
    </lineage>
</organism>
<feature type="coiled-coil region" evidence="1">
    <location>
        <begin position="821"/>
        <end position="852"/>
    </location>
</feature>
<protein>
    <recommendedName>
        <fullName evidence="3">DUF7605 domain-containing protein</fullName>
    </recommendedName>
</protein>
<reference evidence="4 5" key="1">
    <citation type="journal article" date="2012" name="PLoS Pathog.">
        <title>Diverse lifestyles and strategies of plant pathogenesis encoded in the genomes of eighteen Dothideomycetes fungi.</title>
        <authorList>
            <person name="Ohm R.A."/>
            <person name="Feau N."/>
            <person name="Henrissat B."/>
            <person name="Schoch C.L."/>
            <person name="Horwitz B.A."/>
            <person name="Barry K.W."/>
            <person name="Condon B.J."/>
            <person name="Copeland A.C."/>
            <person name="Dhillon B."/>
            <person name="Glaser F."/>
            <person name="Hesse C.N."/>
            <person name="Kosti I."/>
            <person name="LaButti K."/>
            <person name="Lindquist E.A."/>
            <person name="Lucas S."/>
            <person name="Salamov A.A."/>
            <person name="Bradshaw R.E."/>
            <person name="Ciuffetti L."/>
            <person name="Hamelin R.C."/>
            <person name="Kema G.H.J."/>
            <person name="Lawrence C."/>
            <person name="Scott J.A."/>
            <person name="Spatafora J.W."/>
            <person name="Turgeon B.G."/>
            <person name="de Wit P.J.G.M."/>
            <person name="Zhong S."/>
            <person name="Goodwin S.B."/>
            <person name="Grigoriev I.V."/>
        </authorList>
    </citation>
    <scope>NUCLEOTIDE SEQUENCE [LARGE SCALE GENOMIC DNA]</scope>
    <source>
        <strain evidence="4 5">CIRAD86</strain>
    </source>
</reference>
<dbReference type="Pfam" id="PF24564">
    <property type="entry name" value="DUF7605"/>
    <property type="match status" value="1"/>
</dbReference>
<dbReference type="PANTHER" id="PTHR36681">
    <property type="entry name" value="NUCLEAR GTPASE, GERMINAL CENTER-ASSOCIATED, TANDEM DUPLICATE 3"/>
    <property type="match status" value="1"/>
</dbReference>
<name>M2Z8T9_PSEFD</name>
<dbReference type="RefSeq" id="XP_007922833.1">
    <property type="nucleotide sequence ID" value="XM_007924642.1"/>
</dbReference>
<evidence type="ECO:0000313" key="5">
    <source>
        <dbReference type="Proteomes" id="UP000016932"/>
    </source>
</evidence>
<dbReference type="AlphaFoldDB" id="M2Z8T9"/>
<evidence type="ECO:0000256" key="2">
    <source>
        <dbReference type="SAM" id="MobiDB-lite"/>
    </source>
</evidence>
<feature type="region of interest" description="Disordered" evidence="2">
    <location>
        <begin position="1"/>
        <end position="24"/>
    </location>
</feature>
<dbReference type="OrthoDB" id="3598281at2759"/>
<dbReference type="Gene3D" id="3.40.50.300">
    <property type="entry name" value="P-loop containing nucleotide triphosphate hydrolases"/>
    <property type="match status" value="1"/>
</dbReference>
<proteinExistence type="predicted"/>
<dbReference type="PANTHER" id="PTHR36681:SF3">
    <property type="entry name" value="NUCLEAR GTPASE, GERMINAL CENTER-ASSOCIATED, TANDEM DUPLICATE 3"/>
    <property type="match status" value="1"/>
</dbReference>
<feature type="coiled-coil region" evidence="1">
    <location>
        <begin position="405"/>
        <end position="439"/>
    </location>
</feature>
<dbReference type="EMBL" id="KB446556">
    <property type="protein sequence ID" value="EME86195.1"/>
    <property type="molecule type" value="Genomic_DNA"/>
</dbReference>
<dbReference type="eggNOG" id="ENOG502SJYS">
    <property type="taxonomic scope" value="Eukaryota"/>
</dbReference>
<gene>
    <name evidence="4" type="ORF">MYCFIDRAFT_82123</name>
</gene>
<evidence type="ECO:0000313" key="4">
    <source>
        <dbReference type="EMBL" id="EME86195.1"/>
    </source>
</evidence>
<feature type="domain" description="DUF7605" evidence="3">
    <location>
        <begin position="589"/>
        <end position="763"/>
    </location>
</feature>
<dbReference type="InterPro" id="IPR027417">
    <property type="entry name" value="P-loop_NTPase"/>
</dbReference>
<dbReference type="HOGENOM" id="CLU_313557_0_0_1"/>
<sequence>MVTSTRLQGGAGKRKHYFDDGDEDEDVKPVISLLDTTDDSNSDFDSDISDDIDNQSNITEEATAATAAFKDADPTQNCSLLFHQRRKTRLHCLATPALMAGGSSCTYVGSEYSSPFTGQTKPFAAKIEYFGIDAIEELLSRMLQDYNRWNFQEQPDWDEDEKQELKRLSTTAFTTFRSLFCDQEPFESPRAATDFLLSKFQDDGEALVTMVTWCKSLLEEKEADEDDHVEFIDAATQTEFLEQLEPLVSSNSRFERPALWPLVRKVRIGLEAPRILRYVTLVDLPGLDDVNKVRVNASLDIMRDCDALWIVTKIDRAITDSSVDSLLMRYGRSFKMAVVCTGIDDNLDPQLPAHLENEGQSVGEHHTLLQDERQLRSLTRHLPKKIETRNAKLQGRGKTKSKKQKLLTEKTKEKLQSEIREYEERLKAAEDELPKVALERFEILVDARNSNTIRRLKAEKNDHLPTGKSLEVFCVSNLHYAALKGARMVNGPRLDAKGTGIPAIRNCVYSSAAPAQLESLEDYFGHKFKVFVEGLAMWAKSYSIEGAEDLLASVKAPQDKVQDLTNAYVERLLDSNEELNVKPLAANQDDLVAAALAELDKKKKWHWGTTRAFLRRDGNHKTSVAPKQSWTEQFLSAASKMLNSSWSAFTAGQETLTSQLKAELLELLESVEKSITSHPASMILPMNRIKEMLKAHVEGIEHACRDFGEESAKELRNIQLDLNQDRHSGYFSQAMSEAYKQCKDDCGTGVKNRSFGTFETHLKLSEARSPFRVTTKKLKAAIQEDAKAKSKVLERKVHDILKDIYRQFEDMVDEKLDDHAEEELRREFRRFLETAEEKIEEVRADLARIKRRYD</sequence>
<accession>M2Z8T9</accession>
<dbReference type="Proteomes" id="UP000016932">
    <property type="component" value="Unassembled WGS sequence"/>
</dbReference>
<evidence type="ECO:0000256" key="1">
    <source>
        <dbReference type="SAM" id="Coils"/>
    </source>
</evidence>
<dbReference type="GeneID" id="19341905"/>
<dbReference type="InterPro" id="IPR056024">
    <property type="entry name" value="DUF7605"/>
</dbReference>
<dbReference type="VEuPathDB" id="FungiDB:MYCFIDRAFT_82123"/>
<keyword evidence="1" id="KW-0175">Coiled coil</keyword>
<evidence type="ECO:0000259" key="3">
    <source>
        <dbReference type="Pfam" id="PF24564"/>
    </source>
</evidence>
<dbReference type="KEGG" id="pfj:MYCFIDRAFT_82123"/>
<keyword evidence="5" id="KW-1185">Reference proteome</keyword>